<proteinExistence type="predicted"/>
<reference evidence="2 3" key="1">
    <citation type="journal article" date="2019" name="Commun. Biol.">
        <title>The bagworm genome reveals a unique fibroin gene that provides high tensile strength.</title>
        <authorList>
            <person name="Kono N."/>
            <person name="Nakamura H."/>
            <person name="Ohtoshi R."/>
            <person name="Tomita M."/>
            <person name="Numata K."/>
            <person name="Arakawa K."/>
        </authorList>
    </citation>
    <scope>NUCLEOTIDE SEQUENCE [LARGE SCALE GENOMIC DNA]</scope>
</reference>
<comment type="caution">
    <text evidence="2">The sequence shown here is derived from an EMBL/GenBank/DDBJ whole genome shotgun (WGS) entry which is preliminary data.</text>
</comment>
<sequence length="191" mass="21144">MELIASYTRTILKRFGHKWCHYCEDISCNGDGPCSTLLDVDPPLSVAAKCTANLSNPAPLGQRMNTHAYPRPQHKTARSTPWNFSRKRQSESECVALERMRVVYLLQASASVSNSSVQYSNARGREKETYTKVESRERKRVKSRPVEFDIGAIDGETININCALCEATRGARPGMGGVANDFPSFTVILAG</sequence>
<keyword evidence="3" id="KW-1185">Reference proteome</keyword>
<feature type="region of interest" description="Disordered" evidence="1">
    <location>
        <begin position="61"/>
        <end position="83"/>
    </location>
</feature>
<dbReference type="EMBL" id="BGZK01001687">
    <property type="protein sequence ID" value="GBP84561.1"/>
    <property type="molecule type" value="Genomic_DNA"/>
</dbReference>
<evidence type="ECO:0000313" key="3">
    <source>
        <dbReference type="Proteomes" id="UP000299102"/>
    </source>
</evidence>
<protein>
    <submittedName>
        <fullName evidence="2">Uncharacterized protein</fullName>
    </submittedName>
</protein>
<evidence type="ECO:0000313" key="2">
    <source>
        <dbReference type="EMBL" id="GBP84561.1"/>
    </source>
</evidence>
<gene>
    <name evidence="2" type="ORF">EVAR_89544_1</name>
</gene>
<name>A0A4C1Z6V8_EUMVA</name>
<evidence type="ECO:0000256" key="1">
    <source>
        <dbReference type="SAM" id="MobiDB-lite"/>
    </source>
</evidence>
<organism evidence="2 3">
    <name type="scientific">Eumeta variegata</name>
    <name type="common">Bagworm moth</name>
    <name type="synonym">Eumeta japonica</name>
    <dbReference type="NCBI Taxonomy" id="151549"/>
    <lineage>
        <taxon>Eukaryota</taxon>
        <taxon>Metazoa</taxon>
        <taxon>Ecdysozoa</taxon>
        <taxon>Arthropoda</taxon>
        <taxon>Hexapoda</taxon>
        <taxon>Insecta</taxon>
        <taxon>Pterygota</taxon>
        <taxon>Neoptera</taxon>
        <taxon>Endopterygota</taxon>
        <taxon>Lepidoptera</taxon>
        <taxon>Glossata</taxon>
        <taxon>Ditrysia</taxon>
        <taxon>Tineoidea</taxon>
        <taxon>Psychidae</taxon>
        <taxon>Oiketicinae</taxon>
        <taxon>Eumeta</taxon>
    </lineage>
</organism>
<accession>A0A4C1Z6V8</accession>
<dbReference type="Proteomes" id="UP000299102">
    <property type="component" value="Unassembled WGS sequence"/>
</dbReference>
<dbReference type="AlphaFoldDB" id="A0A4C1Z6V8"/>